<name>G4TDF1_SERID</name>
<protein>
    <recommendedName>
        <fullName evidence="2">Trafficking protein particle complex subunit 2-like protein</fullName>
    </recommendedName>
</protein>
<accession>G4TDF1</accession>
<keyword evidence="4" id="KW-1185">Reference proteome</keyword>
<dbReference type="Pfam" id="PF04628">
    <property type="entry name" value="Sedlin_N"/>
    <property type="match status" value="1"/>
</dbReference>
<dbReference type="OMA" id="FHYIVHC"/>
<comment type="caution">
    <text evidence="3">The sequence shown here is derived from an EMBL/GenBank/DDBJ whole genome shotgun (WGS) entry which is preliminary data.</text>
</comment>
<dbReference type="AlphaFoldDB" id="G4TDF1"/>
<reference evidence="3 4" key="1">
    <citation type="journal article" date="2011" name="PLoS Pathog.">
        <title>Endophytic Life Strategies Decoded by Genome and Transcriptome Analyses of the Mutualistic Root Symbiont Piriformospora indica.</title>
        <authorList>
            <person name="Zuccaro A."/>
            <person name="Lahrmann U."/>
            <person name="Guldener U."/>
            <person name="Langen G."/>
            <person name="Pfiffi S."/>
            <person name="Biedenkopf D."/>
            <person name="Wong P."/>
            <person name="Samans B."/>
            <person name="Grimm C."/>
            <person name="Basiewicz M."/>
            <person name="Murat C."/>
            <person name="Martin F."/>
            <person name="Kogel K.H."/>
        </authorList>
    </citation>
    <scope>NUCLEOTIDE SEQUENCE [LARGE SCALE GENOMIC DNA]</scope>
    <source>
        <strain evidence="3 4">DSM 11827</strain>
    </source>
</reference>
<proteinExistence type="inferred from homology"/>
<organism evidence="3 4">
    <name type="scientific">Serendipita indica (strain DSM 11827)</name>
    <name type="common">Root endophyte fungus</name>
    <name type="synonym">Piriformospora indica</name>
    <dbReference type="NCBI Taxonomy" id="1109443"/>
    <lineage>
        <taxon>Eukaryota</taxon>
        <taxon>Fungi</taxon>
        <taxon>Dikarya</taxon>
        <taxon>Basidiomycota</taxon>
        <taxon>Agaricomycotina</taxon>
        <taxon>Agaricomycetes</taxon>
        <taxon>Sebacinales</taxon>
        <taxon>Serendipitaceae</taxon>
        <taxon>Serendipita</taxon>
    </lineage>
</organism>
<dbReference type="InParanoid" id="G4TDF1"/>
<sequence length="167" mass="18822">MSEKERIALRAVAYISPQNYPMLVKSFGTKQEDELKYHYIAHTALDVIEERINSNPKAVECFLGMLYVLEDVAVYGYITPTRVKIVAAIDQTDEFIKDADIILLFKALHGAYHDALQDPFLQGPSSQGLRTEDLAQMMGRDDKWKGLRRLLDKVALAASRHIPTPSG</sequence>
<dbReference type="eggNOG" id="KOG3444">
    <property type="taxonomic scope" value="Eukaryota"/>
</dbReference>
<dbReference type="Gene3D" id="3.30.450.70">
    <property type="match status" value="1"/>
</dbReference>
<dbReference type="InterPro" id="IPR006722">
    <property type="entry name" value="Sedlin"/>
</dbReference>
<dbReference type="Proteomes" id="UP000007148">
    <property type="component" value="Unassembled WGS sequence"/>
</dbReference>
<evidence type="ECO:0000313" key="3">
    <source>
        <dbReference type="EMBL" id="CCA69344.1"/>
    </source>
</evidence>
<dbReference type="InterPro" id="IPR011012">
    <property type="entry name" value="Longin-like_dom_sf"/>
</dbReference>
<dbReference type="GO" id="GO:0006888">
    <property type="term" value="P:endoplasmic reticulum to Golgi vesicle-mediated transport"/>
    <property type="evidence" value="ECO:0007669"/>
    <property type="project" value="InterPro"/>
</dbReference>
<dbReference type="STRING" id="1109443.G4TDF1"/>
<dbReference type="FunCoup" id="G4TDF1">
    <property type="interactions" value="32"/>
</dbReference>
<dbReference type="GO" id="GO:0005737">
    <property type="term" value="C:cytoplasm"/>
    <property type="evidence" value="ECO:0007669"/>
    <property type="project" value="GOC"/>
</dbReference>
<dbReference type="PANTHER" id="PTHR12403">
    <property type="entry name" value="TRAFFICKING PROTEIN PARTICLE COMPLEX SUBUNIT 2"/>
    <property type="match status" value="1"/>
</dbReference>
<gene>
    <name evidence="3" type="ORF">PIIN_03243</name>
</gene>
<dbReference type="InterPro" id="IPR044760">
    <property type="entry name" value="TRAPPC2L"/>
</dbReference>
<evidence type="ECO:0000256" key="2">
    <source>
        <dbReference type="ARBA" id="ARBA00024408"/>
    </source>
</evidence>
<evidence type="ECO:0000313" key="4">
    <source>
        <dbReference type="Proteomes" id="UP000007148"/>
    </source>
</evidence>
<dbReference type="EMBL" id="CAFZ01000053">
    <property type="protein sequence ID" value="CCA69344.1"/>
    <property type="molecule type" value="Genomic_DNA"/>
</dbReference>
<dbReference type="OrthoDB" id="18320at2759"/>
<dbReference type="CDD" id="cd14854">
    <property type="entry name" value="TRAPPC2L"/>
    <property type="match status" value="1"/>
</dbReference>
<comment type="similarity">
    <text evidence="1">Belongs to the TRAPP small subunits family. Sedlin subfamily.</text>
</comment>
<dbReference type="HOGENOM" id="CLU_085828_2_1_1"/>
<dbReference type="SUPFAM" id="SSF64356">
    <property type="entry name" value="SNARE-like"/>
    <property type="match status" value="1"/>
</dbReference>
<evidence type="ECO:0000256" key="1">
    <source>
        <dbReference type="ARBA" id="ARBA00006626"/>
    </source>
</evidence>